<dbReference type="InterPro" id="IPR018108">
    <property type="entry name" value="MCP_transmembrane"/>
</dbReference>
<evidence type="ECO:0000256" key="2">
    <source>
        <dbReference type="ARBA" id="ARBA00006375"/>
    </source>
</evidence>
<dbReference type="GO" id="GO:0055085">
    <property type="term" value="P:transmembrane transport"/>
    <property type="evidence" value="ECO:0007669"/>
    <property type="project" value="InterPro"/>
</dbReference>
<keyword evidence="5" id="KW-0677">Repeat</keyword>
<keyword evidence="6" id="KW-1133">Transmembrane helix</keyword>
<keyword evidence="7 8" id="KW-0472">Membrane</keyword>
<feature type="repeat" description="Solcar" evidence="8">
    <location>
        <begin position="232"/>
        <end position="317"/>
    </location>
</feature>
<protein>
    <submittedName>
        <fullName evidence="10">Mitochondrial uncoupling protein 2-like</fullName>
    </submittedName>
</protein>
<dbReference type="Proteomes" id="UP000264820">
    <property type="component" value="Unplaced"/>
</dbReference>
<evidence type="ECO:0000256" key="5">
    <source>
        <dbReference type="ARBA" id="ARBA00022737"/>
    </source>
</evidence>
<dbReference type="PROSITE" id="PS50920">
    <property type="entry name" value="SOLCAR"/>
    <property type="match status" value="3"/>
</dbReference>
<dbReference type="STRING" id="109280.ENSHCOP00000027392"/>
<evidence type="ECO:0000313" key="11">
    <source>
        <dbReference type="Proteomes" id="UP000264820"/>
    </source>
</evidence>
<reference evidence="10" key="2">
    <citation type="submission" date="2025-09" db="UniProtKB">
        <authorList>
            <consortium name="Ensembl"/>
        </authorList>
    </citation>
    <scope>IDENTIFICATION</scope>
</reference>
<evidence type="ECO:0000256" key="8">
    <source>
        <dbReference type="PROSITE-ProRule" id="PRU00282"/>
    </source>
</evidence>
<keyword evidence="4 8" id="KW-0812">Transmembrane</keyword>
<dbReference type="PANTHER" id="PTHR45618">
    <property type="entry name" value="MITOCHONDRIAL DICARBOXYLATE CARRIER-RELATED"/>
    <property type="match status" value="1"/>
</dbReference>
<evidence type="ECO:0000256" key="9">
    <source>
        <dbReference type="RuleBase" id="RU000488"/>
    </source>
</evidence>
<organism evidence="10 11">
    <name type="scientific">Hippocampus comes</name>
    <name type="common">Tiger tail seahorse</name>
    <dbReference type="NCBI Taxonomy" id="109280"/>
    <lineage>
        <taxon>Eukaryota</taxon>
        <taxon>Metazoa</taxon>
        <taxon>Chordata</taxon>
        <taxon>Craniata</taxon>
        <taxon>Vertebrata</taxon>
        <taxon>Euteleostomi</taxon>
        <taxon>Actinopterygii</taxon>
        <taxon>Neopterygii</taxon>
        <taxon>Teleostei</taxon>
        <taxon>Neoteleostei</taxon>
        <taxon>Acanthomorphata</taxon>
        <taxon>Syngnathiaria</taxon>
        <taxon>Syngnathiformes</taxon>
        <taxon>Syngnathoidei</taxon>
        <taxon>Syngnathidae</taxon>
        <taxon>Hippocampus</taxon>
    </lineage>
</organism>
<evidence type="ECO:0000256" key="6">
    <source>
        <dbReference type="ARBA" id="ARBA00022989"/>
    </source>
</evidence>
<evidence type="ECO:0000313" key="10">
    <source>
        <dbReference type="Ensembl" id="ENSHCOP00000027392.1"/>
    </source>
</evidence>
<dbReference type="GO" id="GO:0016020">
    <property type="term" value="C:membrane"/>
    <property type="evidence" value="ECO:0007669"/>
    <property type="project" value="UniProtKB-SubCell"/>
</dbReference>
<comment type="similarity">
    <text evidence="2 9">Belongs to the mitochondrial carrier (TC 2.A.29) family.</text>
</comment>
<dbReference type="PRINTS" id="PR00784">
    <property type="entry name" value="MTUNCOUPLING"/>
</dbReference>
<keyword evidence="3 9" id="KW-0813">Transport</keyword>
<dbReference type="InterPro" id="IPR023395">
    <property type="entry name" value="MCP_dom_sf"/>
</dbReference>
<comment type="subcellular location">
    <subcellularLocation>
        <location evidence="1">Membrane</location>
        <topology evidence="1">Multi-pass membrane protein</topology>
    </subcellularLocation>
</comment>
<dbReference type="InterPro" id="IPR002067">
    <property type="entry name" value="MCP"/>
</dbReference>
<keyword evidence="11" id="KW-1185">Reference proteome</keyword>
<sequence>MVGGGSSDFNPSVPVKIFSAGAAGCVSDLVTFPLDTAKVRLQIQGESEPLVRGQRATYRGVFGTMFTIVRTEGARGLYNGLLAGLHRQMSFASVRVGLYDATKQFYGRGSESPSIATRLAAGCTTGAMAVAVAQPTDVVKVRFQAQVRLLRGGAATRYGGTLDAYRTIARDEGLRGLWKGCLPNIARNAIVNCCETVTYDVIKERILQYELMVPCVPHAATMAFLCTPSVADNMPCHFTAAFGAGFCAAVAASPVDVIKTRYMNSAPGQYGGAIHCAFTMLLKEGPAAFYKGFMASFLRLGSWNIVMFMSYEQIKRGAEKNAVFDCTDVMSL</sequence>
<evidence type="ECO:0000256" key="7">
    <source>
        <dbReference type="ARBA" id="ARBA00023136"/>
    </source>
</evidence>
<dbReference type="InterPro" id="IPR050391">
    <property type="entry name" value="Mito_Metabolite_Transporter"/>
</dbReference>
<evidence type="ECO:0000256" key="1">
    <source>
        <dbReference type="ARBA" id="ARBA00004141"/>
    </source>
</evidence>
<dbReference type="Pfam" id="PF00153">
    <property type="entry name" value="Mito_carr"/>
    <property type="match status" value="3"/>
</dbReference>
<evidence type="ECO:0000256" key="4">
    <source>
        <dbReference type="ARBA" id="ARBA00022692"/>
    </source>
</evidence>
<dbReference type="Ensembl" id="ENSHCOT00000028116.1">
    <property type="protein sequence ID" value="ENSHCOP00000027392.1"/>
    <property type="gene ID" value="ENSHCOG00000020373.1"/>
</dbReference>
<proteinExistence type="inferred from homology"/>
<dbReference type="GeneTree" id="ENSGT00940000165592"/>
<dbReference type="SUPFAM" id="SSF103506">
    <property type="entry name" value="Mitochondrial carrier"/>
    <property type="match status" value="1"/>
</dbReference>
<name>A0A3Q3E9D1_HIPCM</name>
<accession>A0A3Q3E9D1</accession>
<reference evidence="10" key="1">
    <citation type="submission" date="2025-08" db="UniProtKB">
        <authorList>
            <consortium name="Ensembl"/>
        </authorList>
    </citation>
    <scope>IDENTIFICATION</scope>
</reference>
<feature type="repeat" description="Solcar" evidence="8">
    <location>
        <begin position="113"/>
        <end position="205"/>
    </location>
</feature>
<dbReference type="AlphaFoldDB" id="A0A3Q3E9D1"/>
<dbReference type="Gene3D" id="1.50.40.10">
    <property type="entry name" value="Mitochondrial carrier domain"/>
    <property type="match status" value="1"/>
</dbReference>
<evidence type="ECO:0000256" key="3">
    <source>
        <dbReference type="ARBA" id="ARBA00022448"/>
    </source>
</evidence>
<feature type="repeat" description="Solcar" evidence="8">
    <location>
        <begin position="11"/>
        <end position="105"/>
    </location>
</feature>